<evidence type="ECO:0000313" key="2">
    <source>
        <dbReference type="EMBL" id="MXU87102.1"/>
    </source>
</evidence>
<proteinExistence type="predicted"/>
<sequence>MFTKPIWYFCYALRVCLACYNDSWRRGLFIDSNHRLVFGYVNEGRRAQCQNIDACFCPDTGSTDTYVANKIKKSNLGVLRANPTTAICHAPAED</sequence>
<organism evidence="2">
    <name type="scientific">Ixodes ricinus</name>
    <name type="common">Common tick</name>
    <name type="synonym">Acarus ricinus</name>
    <dbReference type="NCBI Taxonomy" id="34613"/>
    <lineage>
        <taxon>Eukaryota</taxon>
        <taxon>Metazoa</taxon>
        <taxon>Ecdysozoa</taxon>
        <taxon>Arthropoda</taxon>
        <taxon>Chelicerata</taxon>
        <taxon>Arachnida</taxon>
        <taxon>Acari</taxon>
        <taxon>Parasitiformes</taxon>
        <taxon>Ixodida</taxon>
        <taxon>Ixodoidea</taxon>
        <taxon>Ixodidae</taxon>
        <taxon>Ixodinae</taxon>
        <taxon>Ixodes</taxon>
    </lineage>
</organism>
<protein>
    <submittedName>
        <fullName evidence="2">Putative secreted protein</fullName>
    </submittedName>
</protein>
<accession>A0A6B0U3N8</accession>
<dbReference type="EMBL" id="GIFC01005019">
    <property type="protein sequence ID" value="MXU87102.1"/>
    <property type="molecule type" value="Transcribed_RNA"/>
</dbReference>
<dbReference type="AlphaFoldDB" id="A0A6B0U3N8"/>
<reference evidence="2" key="1">
    <citation type="submission" date="2019-12" db="EMBL/GenBank/DDBJ databases">
        <title>An insight into the sialome of adult female Ixodes ricinus ticks feeding for 6 days.</title>
        <authorList>
            <person name="Perner J."/>
            <person name="Ribeiro J.M.C."/>
        </authorList>
    </citation>
    <scope>NUCLEOTIDE SEQUENCE</scope>
    <source>
        <strain evidence="2">Semi-engorged</strain>
        <tissue evidence="2">Salivary glands</tissue>
    </source>
</reference>
<keyword evidence="1" id="KW-0732">Signal</keyword>
<evidence type="ECO:0000256" key="1">
    <source>
        <dbReference type="SAM" id="SignalP"/>
    </source>
</evidence>
<feature type="signal peptide" evidence="1">
    <location>
        <begin position="1"/>
        <end position="18"/>
    </location>
</feature>
<name>A0A6B0U3N8_IXORI</name>
<feature type="chain" id="PRO_5025333878" evidence="1">
    <location>
        <begin position="19"/>
        <end position="94"/>
    </location>
</feature>